<evidence type="ECO:0000313" key="1">
    <source>
        <dbReference type="EMBL" id="KIM21525.1"/>
    </source>
</evidence>
<protein>
    <submittedName>
        <fullName evidence="1">Uncharacterized protein</fullName>
    </submittedName>
</protein>
<keyword evidence="2" id="KW-1185">Reference proteome</keyword>
<organism evidence="1 2">
    <name type="scientific">Serendipita vermifera MAFF 305830</name>
    <dbReference type="NCBI Taxonomy" id="933852"/>
    <lineage>
        <taxon>Eukaryota</taxon>
        <taxon>Fungi</taxon>
        <taxon>Dikarya</taxon>
        <taxon>Basidiomycota</taxon>
        <taxon>Agaricomycotina</taxon>
        <taxon>Agaricomycetes</taxon>
        <taxon>Sebacinales</taxon>
        <taxon>Serendipitaceae</taxon>
        <taxon>Serendipita</taxon>
    </lineage>
</organism>
<dbReference type="EMBL" id="KN824380">
    <property type="protein sequence ID" value="KIM21525.1"/>
    <property type="molecule type" value="Genomic_DNA"/>
</dbReference>
<sequence length="332" mass="37778">MASPRLRLSKILKFPGVNYETTMVFTALLGRCVDEHNLCTYIVECVDKGLQRINKRYNLQALDDLAGCTCLAASCLLLSVHLVGLAADTLNSEARRWMSDFLLIAIGKRKHQHRMWPSHPLASLQPPDKCHPERRDREDILERHVRLRDGPACSASGSGHSVVCVQLIPFSDDSGKMSRFRELARVFFQAEIPSLNEDRLDSSENALLLSMYWKDRLDKGLLVFVCFDGDFHAVPISRHDSDDLAEERQSNRLQGPTMLELHNGPCADMYPELNPHLAWIHQVITMTWLETGLSDRMIEDIDHVDKMPTHAQSMEVLGQQEFGSLLHHRLMM</sequence>
<gene>
    <name evidence="1" type="ORF">M408DRAFT_333394</name>
</gene>
<name>A0A0C3AA61_SERVB</name>
<reference evidence="1 2" key="1">
    <citation type="submission" date="2014-04" db="EMBL/GenBank/DDBJ databases">
        <authorList>
            <consortium name="DOE Joint Genome Institute"/>
            <person name="Kuo A."/>
            <person name="Zuccaro A."/>
            <person name="Kohler A."/>
            <person name="Nagy L.G."/>
            <person name="Floudas D."/>
            <person name="Copeland A."/>
            <person name="Barry K.W."/>
            <person name="Cichocki N."/>
            <person name="Veneault-Fourrey C."/>
            <person name="LaButti K."/>
            <person name="Lindquist E.A."/>
            <person name="Lipzen A."/>
            <person name="Lundell T."/>
            <person name="Morin E."/>
            <person name="Murat C."/>
            <person name="Sun H."/>
            <person name="Tunlid A."/>
            <person name="Henrissat B."/>
            <person name="Grigoriev I.V."/>
            <person name="Hibbett D.S."/>
            <person name="Martin F."/>
            <person name="Nordberg H.P."/>
            <person name="Cantor M.N."/>
            <person name="Hua S.X."/>
        </authorList>
    </citation>
    <scope>NUCLEOTIDE SEQUENCE [LARGE SCALE GENOMIC DNA]</scope>
    <source>
        <strain evidence="1 2">MAFF 305830</strain>
    </source>
</reference>
<evidence type="ECO:0000313" key="2">
    <source>
        <dbReference type="Proteomes" id="UP000054097"/>
    </source>
</evidence>
<feature type="non-terminal residue" evidence="1">
    <location>
        <position position="332"/>
    </location>
</feature>
<reference evidence="2" key="2">
    <citation type="submission" date="2015-01" db="EMBL/GenBank/DDBJ databases">
        <title>Evolutionary Origins and Diversification of the Mycorrhizal Mutualists.</title>
        <authorList>
            <consortium name="DOE Joint Genome Institute"/>
            <consortium name="Mycorrhizal Genomics Consortium"/>
            <person name="Kohler A."/>
            <person name="Kuo A."/>
            <person name="Nagy L.G."/>
            <person name="Floudas D."/>
            <person name="Copeland A."/>
            <person name="Barry K.W."/>
            <person name="Cichocki N."/>
            <person name="Veneault-Fourrey C."/>
            <person name="LaButti K."/>
            <person name="Lindquist E.A."/>
            <person name="Lipzen A."/>
            <person name="Lundell T."/>
            <person name="Morin E."/>
            <person name="Murat C."/>
            <person name="Riley R."/>
            <person name="Ohm R."/>
            <person name="Sun H."/>
            <person name="Tunlid A."/>
            <person name="Henrissat B."/>
            <person name="Grigoriev I.V."/>
            <person name="Hibbett D.S."/>
            <person name="Martin F."/>
        </authorList>
    </citation>
    <scope>NUCLEOTIDE SEQUENCE [LARGE SCALE GENOMIC DNA]</scope>
    <source>
        <strain evidence="2">MAFF 305830</strain>
    </source>
</reference>
<dbReference type="Proteomes" id="UP000054097">
    <property type="component" value="Unassembled WGS sequence"/>
</dbReference>
<dbReference type="HOGENOM" id="CLU_077736_0_0_1"/>
<accession>A0A0C3AA61</accession>
<dbReference type="AlphaFoldDB" id="A0A0C3AA61"/>
<proteinExistence type="predicted"/>